<sequence>MLKVHGRQTGPNASSASFLFANMNDANFRLNLNEVAILYVPKNTQLGIKDACVVQVIVRSIGMPFNRSPSVDDRATFYCYADEISKVVQNVVLGHLTCPNLPIDLVVQGEKYILRANRKDWNTGKDYWFKWGDEIINAAPEKWIFELVPMFL</sequence>
<keyword evidence="2" id="KW-1185">Reference proteome</keyword>
<reference evidence="1" key="2">
    <citation type="journal article" date="2023" name="Proc. Natl. Acad. Sci. U.S.A.">
        <title>A global phylogenomic analysis of the shiitake genus Lentinula.</title>
        <authorList>
            <person name="Sierra-Patev S."/>
            <person name="Min B."/>
            <person name="Naranjo-Ortiz M."/>
            <person name="Looney B."/>
            <person name="Konkel Z."/>
            <person name="Slot J.C."/>
            <person name="Sakamoto Y."/>
            <person name="Steenwyk J.L."/>
            <person name="Rokas A."/>
            <person name="Carro J."/>
            <person name="Camarero S."/>
            <person name="Ferreira P."/>
            <person name="Molpeceres G."/>
            <person name="Ruiz-Duenas F.J."/>
            <person name="Serrano A."/>
            <person name="Henrissat B."/>
            <person name="Drula E."/>
            <person name="Hughes K.W."/>
            <person name="Mata J.L."/>
            <person name="Ishikawa N.K."/>
            <person name="Vargas-Isla R."/>
            <person name="Ushijima S."/>
            <person name="Smith C.A."/>
            <person name="Donoghue J."/>
            <person name="Ahrendt S."/>
            <person name="Andreopoulos W."/>
            <person name="He G."/>
            <person name="LaButti K."/>
            <person name="Lipzen A."/>
            <person name="Ng V."/>
            <person name="Riley R."/>
            <person name="Sandor L."/>
            <person name="Barry K."/>
            <person name="Martinez A.T."/>
            <person name="Xiao Y."/>
            <person name="Gibbons J.G."/>
            <person name="Terashima K."/>
            <person name="Grigoriev I.V."/>
            <person name="Hibbett D."/>
        </authorList>
    </citation>
    <scope>NUCLEOTIDE SEQUENCE</scope>
    <source>
        <strain evidence="1">ET3784</strain>
    </source>
</reference>
<evidence type="ECO:0000313" key="1">
    <source>
        <dbReference type="EMBL" id="KAJ3735560.1"/>
    </source>
</evidence>
<comment type="caution">
    <text evidence="1">The sequence shown here is derived from an EMBL/GenBank/DDBJ whole genome shotgun (WGS) entry which is preliminary data.</text>
</comment>
<evidence type="ECO:0000313" key="2">
    <source>
        <dbReference type="Proteomes" id="UP001176059"/>
    </source>
</evidence>
<dbReference type="AlphaFoldDB" id="A0AA38JSJ2"/>
<gene>
    <name evidence="1" type="ORF">DFJ43DRAFT_873666</name>
</gene>
<dbReference type="EMBL" id="JANVFO010000009">
    <property type="protein sequence ID" value="KAJ3735560.1"/>
    <property type="molecule type" value="Genomic_DNA"/>
</dbReference>
<proteinExistence type="predicted"/>
<reference evidence="1" key="1">
    <citation type="submission" date="2022-08" db="EMBL/GenBank/DDBJ databases">
        <authorList>
            <consortium name="DOE Joint Genome Institute"/>
            <person name="Min B."/>
            <person name="Sierra-Patev S."/>
            <person name="Naranjo-Ortiz M."/>
            <person name="Looney B."/>
            <person name="Konkel Z."/>
            <person name="Slot J.C."/>
            <person name="Sakamoto Y."/>
            <person name="Steenwyk J.L."/>
            <person name="Rokas A."/>
            <person name="Carro J."/>
            <person name="Camarero S."/>
            <person name="Ferreira P."/>
            <person name="Molpeceres G."/>
            <person name="Ruiz-duenas F.J."/>
            <person name="Serrano A."/>
            <person name="Henrissat B."/>
            <person name="Drula E."/>
            <person name="Hughes K.W."/>
            <person name="Mata J.L."/>
            <person name="Ishikawa N.K."/>
            <person name="Vargas-Isla R."/>
            <person name="Ushijima S."/>
            <person name="Smith C.A."/>
            <person name="Ahrendt S."/>
            <person name="Andreopoulos W."/>
            <person name="He G."/>
            <person name="LaButti K."/>
            <person name="Lipzen A."/>
            <person name="Ng V."/>
            <person name="Riley R."/>
            <person name="Sandor L."/>
            <person name="Barry K."/>
            <person name="Martinez A.T."/>
            <person name="Xiao Y."/>
            <person name="Gibbons J.G."/>
            <person name="Terashima K."/>
            <person name="Hibbett D.S."/>
            <person name="Grigoriev I.V."/>
        </authorList>
    </citation>
    <scope>NUCLEOTIDE SEQUENCE</scope>
    <source>
        <strain evidence="1">ET3784</strain>
    </source>
</reference>
<name>A0AA38JSJ2_9AGAR</name>
<dbReference type="Proteomes" id="UP001176059">
    <property type="component" value="Unassembled WGS sequence"/>
</dbReference>
<organism evidence="1 2">
    <name type="scientific">Lentinula guzmanii</name>
    <dbReference type="NCBI Taxonomy" id="2804957"/>
    <lineage>
        <taxon>Eukaryota</taxon>
        <taxon>Fungi</taxon>
        <taxon>Dikarya</taxon>
        <taxon>Basidiomycota</taxon>
        <taxon>Agaricomycotina</taxon>
        <taxon>Agaricomycetes</taxon>
        <taxon>Agaricomycetidae</taxon>
        <taxon>Agaricales</taxon>
        <taxon>Marasmiineae</taxon>
        <taxon>Omphalotaceae</taxon>
        <taxon>Lentinula</taxon>
    </lineage>
</organism>
<accession>A0AA38JSJ2</accession>
<protein>
    <submittedName>
        <fullName evidence="1">Uncharacterized protein</fullName>
    </submittedName>
</protein>